<evidence type="ECO:0000313" key="2">
    <source>
        <dbReference type="Proteomes" id="UP001057860"/>
    </source>
</evidence>
<gene>
    <name evidence="1" type="ORF">N0H69_18790</name>
</gene>
<organism evidence="1 2">
    <name type="scientific">Yersinia alsatica</name>
    <dbReference type="NCBI Taxonomy" id="2890317"/>
    <lineage>
        <taxon>Bacteria</taxon>
        <taxon>Pseudomonadati</taxon>
        <taxon>Pseudomonadota</taxon>
        <taxon>Gammaproteobacteria</taxon>
        <taxon>Enterobacterales</taxon>
        <taxon>Yersiniaceae</taxon>
        <taxon>Yersinia</taxon>
    </lineage>
</organism>
<protein>
    <submittedName>
        <fullName evidence="1">Uncharacterized protein</fullName>
    </submittedName>
</protein>
<accession>A0ABY5UMI8</accession>
<proteinExistence type="predicted"/>
<keyword evidence="2" id="KW-1185">Reference proteome</keyword>
<evidence type="ECO:0000313" key="1">
    <source>
        <dbReference type="EMBL" id="UWM44677.1"/>
    </source>
</evidence>
<reference evidence="1" key="1">
    <citation type="submission" date="2022-08" db="EMBL/GenBank/DDBJ databases">
        <authorList>
            <person name="Bogun A."/>
            <person name="Kislichkina A."/>
            <person name="Solomentsev V."/>
            <person name="Skryabin Y."/>
            <person name="Sizova A."/>
            <person name="Platonov M."/>
            <person name="Dentovskaya S."/>
        </authorList>
    </citation>
    <scope>NUCLEOTIDE SEQUENCE</scope>
    <source>
        <strain evidence="1">SCPM-O-B-7604</strain>
    </source>
</reference>
<dbReference type="RefSeq" id="WP_259705567.1">
    <property type="nucleotide sequence ID" value="NZ_CP104006.1"/>
</dbReference>
<dbReference type="EMBL" id="CP104006">
    <property type="protein sequence ID" value="UWM44677.1"/>
    <property type="molecule type" value="Genomic_DNA"/>
</dbReference>
<dbReference type="GeneID" id="75142091"/>
<sequence length="44" mass="5017">MSELPQSICVYCFLMLHKGETYAHQKCIDKAAKEAADDNRQAEE</sequence>
<name>A0ABY5UMI8_9GAMM</name>
<dbReference type="Proteomes" id="UP001057860">
    <property type="component" value="Chromosome"/>
</dbReference>